<dbReference type="InterPro" id="IPR043990">
    <property type="entry name" value="AC_1"/>
</dbReference>
<dbReference type="PANTHER" id="PTHR12338">
    <property type="entry name" value="AUTOTRANSPORTER"/>
    <property type="match status" value="1"/>
</dbReference>
<proteinExistence type="predicted"/>
<evidence type="ECO:0000313" key="4">
    <source>
        <dbReference type="EMBL" id="MIK90153.1"/>
    </source>
</evidence>
<evidence type="ECO:0000256" key="1">
    <source>
        <dbReference type="SAM" id="MobiDB-lite"/>
    </source>
</evidence>
<dbReference type="Proteomes" id="UP000885283">
    <property type="component" value="Unassembled WGS sequence"/>
</dbReference>
<dbReference type="Gene3D" id="2.40.128.130">
    <property type="entry name" value="Autotransporter beta-domain"/>
    <property type="match status" value="1"/>
</dbReference>
<reference evidence="4" key="1">
    <citation type="submission" date="2018-08" db="EMBL/GenBank/DDBJ databases">
        <authorList>
            <consortium name="GenomeTrakr network: Whole genome sequencing for foodborne pathogen traceback"/>
        </authorList>
    </citation>
    <scope>NUCLEOTIDE SEQUENCE [LARGE SCALE GENOMIC DNA]</scope>
    <source>
        <strain evidence="4">FLUFL-1338</strain>
    </source>
</reference>
<dbReference type="PANTHER" id="PTHR12338:SF5">
    <property type="entry name" value="ANTIGEN 43-RELATED"/>
    <property type="match status" value="1"/>
</dbReference>
<evidence type="ECO:0000256" key="2">
    <source>
        <dbReference type="SAM" id="SignalP"/>
    </source>
</evidence>
<feature type="region of interest" description="Disordered" evidence="1">
    <location>
        <begin position="462"/>
        <end position="499"/>
    </location>
</feature>
<dbReference type="CDD" id="cd01344">
    <property type="entry name" value="PL2_Passenger_AT"/>
    <property type="match status" value="1"/>
</dbReference>
<dbReference type="NCBIfam" id="TIGR04393">
    <property type="entry name" value="rpt_T5SS_PEPC"/>
    <property type="match status" value="1"/>
</dbReference>
<gene>
    <name evidence="4" type="ORF">KO51_00650</name>
</gene>
<accession>A0A3R0C4H6</accession>
<dbReference type="InterPro" id="IPR006315">
    <property type="entry name" value="OM_autotransptr_brl_dom"/>
</dbReference>
<protein>
    <submittedName>
        <fullName evidence="4">Autotransporter outer membrane beta-barrel domain-containing protein</fullName>
    </submittedName>
</protein>
<dbReference type="InterPro" id="IPR005546">
    <property type="entry name" value="Autotransporte_beta"/>
</dbReference>
<dbReference type="SUPFAM" id="SSF103515">
    <property type="entry name" value="Autotransporter"/>
    <property type="match status" value="1"/>
</dbReference>
<dbReference type="Pfam" id="PF03797">
    <property type="entry name" value="Autotransporter"/>
    <property type="match status" value="1"/>
</dbReference>
<feature type="domain" description="Autotransporter" evidence="3">
    <location>
        <begin position="540"/>
        <end position="823"/>
    </location>
</feature>
<dbReference type="SUPFAM" id="SSF51126">
    <property type="entry name" value="Pectin lyase-like"/>
    <property type="match status" value="1"/>
</dbReference>
<dbReference type="PROSITE" id="PS51208">
    <property type="entry name" value="AUTOTRANSPORTER"/>
    <property type="match status" value="1"/>
</dbReference>
<name>A0A3R0C4H6_SALER</name>
<keyword evidence="2" id="KW-0732">Signal</keyword>
<dbReference type="GO" id="GO:0019867">
    <property type="term" value="C:outer membrane"/>
    <property type="evidence" value="ECO:0007669"/>
    <property type="project" value="InterPro"/>
</dbReference>
<dbReference type="Pfam" id="PF18883">
    <property type="entry name" value="AC_1"/>
    <property type="match status" value="1"/>
</dbReference>
<dbReference type="InterPro" id="IPR011050">
    <property type="entry name" value="Pectin_lyase_fold/virulence"/>
</dbReference>
<dbReference type="NCBIfam" id="TIGR01414">
    <property type="entry name" value="autotrans_barl"/>
    <property type="match status" value="1"/>
</dbReference>
<dbReference type="InterPro" id="IPR030895">
    <property type="entry name" value="T5SS_PEPC_rpt"/>
</dbReference>
<organism evidence="4">
    <name type="scientific">Salmonella enterica</name>
    <name type="common">Salmonella choleraesuis</name>
    <dbReference type="NCBI Taxonomy" id="28901"/>
    <lineage>
        <taxon>Bacteria</taxon>
        <taxon>Pseudomonadati</taxon>
        <taxon>Pseudomonadota</taxon>
        <taxon>Gammaproteobacteria</taxon>
        <taxon>Enterobacterales</taxon>
        <taxon>Enterobacteriaceae</taxon>
        <taxon>Salmonella</taxon>
    </lineage>
</organism>
<dbReference type="SMART" id="SM00869">
    <property type="entry name" value="Autotransporter"/>
    <property type="match status" value="1"/>
</dbReference>
<feature type="chain" id="PRO_5018683242" evidence="2">
    <location>
        <begin position="19"/>
        <end position="823"/>
    </location>
</feature>
<dbReference type="EMBL" id="RSMR01000001">
    <property type="protein sequence ID" value="MIK90153.1"/>
    <property type="molecule type" value="Genomic_DNA"/>
</dbReference>
<feature type="compositionally biased region" description="Pro residues" evidence="1">
    <location>
        <begin position="469"/>
        <end position="497"/>
    </location>
</feature>
<feature type="signal peptide" evidence="2">
    <location>
        <begin position="1"/>
        <end position="18"/>
    </location>
</feature>
<dbReference type="AlphaFoldDB" id="A0A3R0C4H6"/>
<dbReference type="Gene3D" id="2.160.20.20">
    <property type="match status" value="1"/>
</dbReference>
<comment type="caution">
    <text evidence="4">The sequence shown here is derived from an EMBL/GenBank/DDBJ whole genome shotgun (WGS) entry which is preliminary data.</text>
</comment>
<dbReference type="InterPro" id="IPR036709">
    <property type="entry name" value="Autotransporte_beta_dom_sf"/>
</dbReference>
<dbReference type="InterPro" id="IPR012332">
    <property type="entry name" value="Autotransporter_pectin_lyase_C"/>
</dbReference>
<dbReference type="InterPro" id="IPR050909">
    <property type="entry name" value="Bact_Autotransporter_VF"/>
</dbReference>
<sequence>MNKKLLALLVLSATQAHAVTYIDTLGNEYNSDKNLFGWLYVGQDSPYGTPKPSSLNITNGASVYVNRDPADSSYLTGTGNVSIESSNLTVEGNGSALNVENMLYVRNSQLKIDNKAILTAGSQVVSQLDNSHIIVSGNSKLNTNTLFLNADTNSTMLVSGGSEVIANTFFMSSADDYKSSYIKIDGADSRLNVSDAYLGYIGNASLVVSNGGEVNVRNEIKLADRAGQNATITIGGLDESAPEAPGYVNASEIVFKSGTGEIRFNHTSDNYDFSTPISGMGDLTFINGTTNLTGDNKKMSGKVNVGAGSILNVLNDNALGDSSVTIASSGQLALLTANDFKFNNNLVNDGTITLSDQNTYGKLVTVSGNYTSNNGALVFNGALADDNTVIDKLLIKGNYDGTTNVAVNNIGGIGAETLNGIDIISIDGNVNGSFKQAGRIVAGAYDYSLVRGEGANENHWYLTSQKQPTPGPDPVPTPEPTPTPTPTPTPEPTPVPKPSFNILRPEAGSYVANNYFSNTMFLNDFQDRSGEVKYFDPISGTYKFSSLWMRQEGGHNRFNDSTGQLKTQSNRYVLQLGGDLFKWAGRDDESIRIGIMGGYGNNHSRTHSSITDYSSKASVNGYSAGLYATWIKGYDDKSWTYVDVWGQYSWFDNSVKGEQISEESYSSKGFTGSIEGGYAYKVGESGRTSYWLQPVAQLALMDVRTRNLNEKNGTNVSFNGSGNIMSRLGVRAYTNGHNKIDDNSGRTFEPYVEVNYIHNTKDFSVKMNNETVSQSGARNAFEAKVGVNGQLSENTNVWVNVSQQVGSNSFSDSQATLGIKYAF</sequence>
<evidence type="ECO:0000259" key="3">
    <source>
        <dbReference type="PROSITE" id="PS51208"/>
    </source>
</evidence>